<dbReference type="InterPro" id="IPR039182">
    <property type="entry name" value="Pop1"/>
</dbReference>
<dbReference type="PANTHER" id="PTHR22731:SF3">
    <property type="entry name" value="RIBONUCLEASES P_MRP PROTEIN SUBUNIT POP1"/>
    <property type="match status" value="1"/>
</dbReference>
<dbReference type="GO" id="GO:0005697">
    <property type="term" value="C:telomerase holoenzyme complex"/>
    <property type="evidence" value="ECO:0007669"/>
    <property type="project" value="EnsemblFungi"/>
</dbReference>
<dbReference type="GeneID" id="18875328"/>
<dbReference type="Pfam" id="PF08170">
    <property type="entry name" value="POPLD"/>
    <property type="match status" value="1"/>
</dbReference>
<dbReference type="Pfam" id="PF06978">
    <property type="entry name" value="POP1_N"/>
    <property type="match status" value="1"/>
</dbReference>
<dbReference type="AlphaFoldDB" id="G3AI29"/>
<dbReference type="FunCoup" id="G3AI29">
    <property type="interactions" value="124"/>
</dbReference>
<evidence type="ECO:0000313" key="7">
    <source>
        <dbReference type="Proteomes" id="UP000000709"/>
    </source>
</evidence>
<evidence type="ECO:0000259" key="4">
    <source>
        <dbReference type="Pfam" id="PF06978"/>
    </source>
</evidence>
<dbReference type="GO" id="GO:0000294">
    <property type="term" value="P:nuclear-transcribed mRNA catabolic process, RNase MRP-dependent"/>
    <property type="evidence" value="ECO:0007669"/>
    <property type="project" value="EnsemblFungi"/>
</dbReference>
<dbReference type="GO" id="GO:0000172">
    <property type="term" value="C:ribonuclease MRP complex"/>
    <property type="evidence" value="ECO:0007669"/>
    <property type="project" value="EnsemblFungi"/>
</dbReference>
<dbReference type="RefSeq" id="XP_007373927.1">
    <property type="nucleotide sequence ID" value="XM_007373865.1"/>
</dbReference>
<gene>
    <name evidence="6" type="ORF">SPAPADRAFT_70471</name>
</gene>
<comment type="subcellular location">
    <subcellularLocation>
        <location evidence="1">Nucleus</location>
    </subcellularLocation>
</comment>
<protein>
    <submittedName>
        <fullName evidence="6">Uncharacterized protein</fullName>
    </submittedName>
</protein>
<evidence type="ECO:0000256" key="1">
    <source>
        <dbReference type="ARBA" id="ARBA00004123"/>
    </source>
</evidence>
<dbReference type="SUPFAM" id="SSF103025">
    <property type="entry name" value="Folate-binding domain"/>
    <property type="match status" value="1"/>
</dbReference>
<reference evidence="6 7" key="1">
    <citation type="journal article" date="2011" name="Proc. Natl. Acad. Sci. U.S.A.">
        <title>Comparative genomics of xylose-fermenting fungi for enhanced biofuel production.</title>
        <authorList>
            <person name="Wohlbach D.J."/>
            <person name="Kuo A."/>
            <person name="Sato T.K."/>
            <person name="Potts K.M."/>
            <person name="Salamov A.A."/>
            <person name="LaButti K.M."/>
            <person name="Sun H."/>
            <person name="Clum A."/>
            <person name="Pangilinan J.L."/>
            <person name="Lindquist E.A."/>
            <person name="Lucas S."/>
            <person name="Lapidus A."/>
            <person name="Jin M."/>
            <person name="Gunawan C."/>
            <person name="Balan V."/>
            <person name="Dale B.E."/>
            <person name="Jeffries T.W."/>
            <person name="Zinkel R."/>
            <person name="Barry K.W."/>
            <person name="Grigoriev I.V."/>
            <person name="Gasch A.P."/>
        </authorList>
    </citation>
    <scope>NUCLEOTIDE SEQUENCE [LARGE SCALE GENOMIC DNA]</scope>
    <source>
        <strain evidence="7">NRRL Y-27907 / 11-Y1</strain>
    </source>
</reference>
<dbReference type="GO" id="GO:0005655">
    <property type="term" value="C:nucleolar ribonuclease P complex"/>
    <property type="evidence" value="ECO:0007669"/>
    <property type="project" value="EnsemblFungi"/>
</dbReference>
<dbReference type="eggNOG" id="KOG3322">
    <property type="taxonomic scope" value="Eukaryota"/>
</dbReference>
<dbReference type="GO" id="GO:0001682">
    <property type="term" value="P:tRNA 5'-leader removal"/>
    <property type="evidence" value="ECO:0007669"/>
    <property type="project" value="EnsemblFungi"/>
</dbReference>
<dbReference type="Proteomes" id="UP000000709">
    <property type="component" value="Unassembled WGS sequence"/>
</dbReference>
<dbReference type="GO" id="GO:0034965">
    <property type="term" value="P:intronic box C/D snoRNA processing"/>
    <property type="evidence" value="ECO:0007669"/>
    <property type="project" value="EnsemblFungi"/>
</dbReference>
<dbReference type="EMBL" id="GL996500">
    <property type="protein sequence ID" value="EGW34343.1"/>
    <property type="molecule type" value="Genomic_DNA"/>
</dbReference>
<dbReference type="GO" id="GO:0000460">
    <property type="term" value="P:maturation of 5.8S rRNA"/>
    <property type="evidence" value="ECO:0007669"/>
    <property type="project" value="EnsemblFungi"/>
</dbReference>
<evidence type="ECO:0000256" key="2">
    <source>
        <dbReference type="ARBA" id="ARBA00022694"/>
    </source>
</evidence>
<dbReference type="PANTHER" id="PTHR22731">
    <property type="entry name" value="RIBONUCLEASES P/MRP PROTEIN SUBUNIT POP1"/>
    <property type="match status" value="1"/>
</dbReference>
<accession>G3AI29</accession>
<dbReference type="InterPro" id="IPR012590">
    <property type="entry name" value="POPLD_dom"/>
</dbReference>
<dbReference type="GO" id="GO:0004526">
    <property type="term" value="F:ribonuclease P activity"/>
    <property type="evidence" value="ECO:0007669"/>
    <property type="project" value="EnsemblFungi"/>
</dbReference>
<feature type="domain" description="POPLD" evidence="5">
    <location>
        <begin position="479"/>
        <end position="575"/>
    </location>
</feature>
<dbReference type="GO" id="GO:0003723">
    <property type="term" value="F:RNA binding"/>
    <property type="evidence" value="ECO:0007669"/>
    <property type="project" value="EnsemblFungi"/>
</dbReference>
<dbReference type="GO" id="GO:0000171">
    <property type="term" value="F:ribonuclease MRP activity"/>
    <property type="evidence" value="ECO:0007669"/>
    <property type="project" value="EnsemblFungi"/>
</dbReference>
<dbReference type="KEGG" id="spaa:SPAPADRAFT_70471"/>
<evidence type="ECO:0000313" key="6">
    <source>
        <dbReference type="EMBL" id="EGW34343.1"/>
    </source>
</evidence>
<proteinExistence type="predicted"/>
<dbReference type="HOGENOM" id="CLU_007205_0_1_1"/>
<organism evidence="7">
    <name type="scientific">Spathaspora passalidarum (strain NRRL Y-27907 / 11-Y1)</name>
    <dbReference type="NCBI Taxonomy" id="619300"/>
    <lineage>
        <taxon>Eukaryota</taxon>
        <taxon>Fungi</taxon>
        <taxon>Dikarya</taxon>
        <taxon>Ascomycota</taxon>
        <taxon>Saccharomycotina</taxon>
        <taxon>Pichiomycetes</taxon>
        <taxon>Debaryomycetaceae</taxon>
        <taxon>Spathaspora</taxon>
    </lineage>
</organism>
<feature type="domain" description="Pop1 N-terminal" evidence="4">
    <location>
        <begin position="39"/>
        <end position="254"/>
    </location>
</feature>
<dbReference type="InParanoid" id="G3AI29"/>
<evidence type="ECO:0000256" key="3">
    <source>
        <dbReference type="ARBA" id="ARBA00023242"/>
    </source>
</evidence>
<name>G3AI29_SPAPN</name>
<keyword evidence="3" id="KW-0539">Nucleus</keyword>
<dbReference type="OMA" id="HDRARIY"/>
<dbReference type="STRING" id="619300.G3AI29"/>
<keyword evidence="7" id="KW-1185">Reference proteome</keyword>
<sequence>MSNPNINRKKARLYNSRNIRAQSTDPSLDSKEKLSVPTFLASRQFEIKSFELSQLNSKNALSTRIFQSLPRSLRRRAASHNVKRIPKRLRVRAVREMSATGPVKRMPKGRQLYKIQSAKRLLRVAGRLKSMKQIPEFKSVNIRQQYKLLSKQLKELVENKKLPQVNNAVGSRDVVGINKLTNAPSGNIKYFKRQRDFVWLPTHIWHAKRFKMIKNHGYQIPHTPTQKCFKSMSRQGKTKAIAFDTSYYGTMIINIPDKQSYKNVLHDLIRTKSTKVVNGEKSYYGWIYMNSQQIYQGYVYSSLANGQIIIRVFPSVYKKLFKHFKENVNCTIQDCRFALGSIELTGPAALSSLSKMLHLHDSKTIEIWKQLTSVQDTDLIPIGTTFTFDSQDPRIFKSFKMYKSDTTNIYDVIISLQSTQLVDPSIVNQICQSESRNNSYKDQLTNKDIGKFHANLTSQPKDISKSHIPALVSKLARQKWMIILPWHWILPFWLTLAKIRDVKPGGIQQIYQLNFENGVGSFPQDFPWLEDGWIYNDINGQANLFKASKLPKSQVTLAAAESKVSDVFDAYKCDWHSLRNITYIQKLKNLPEKLESKTNYASFEGLERNITSTHDLIQVVRSLKEEIVDSEPVIELYDETNPNHKQFHDNSSTIESIPAIVRSKLPVRQVRVTLIGEGTISNNARVYSDKDACDVNVIGFVTSGGMNLRQGAFTGIGAIVAQEFSSQIYIRNVGQTKLYLGKLELV</sequence>
<dbReference type="InterPro" id="IPR009723">
    <property type="entry name" value="Pop1_N"/>
</dbReference>
<evidence type="ECO:0000259" key="5">
    <source>
        <dbReference type="Pfam" id="PF08170"/>
    </source>
</evidence>
<dbReference type="OrthoDB" id="442863at2759"/>
<keyword evidence="2" id="KW-0819">tRNA processing</keyword>